<keyword evidence="1" id="KW-0472">Membrane</keyword>
<gene>
    <name evidence="2" type="ORF">OH818_13540</name>
</gene>
<name>A0ABY7C7Y8_9HYPH</name>
<organism evidence="2 3">
    <name type="scientific">Jiella pelagia</name>
    <dbReference type="NCBI Taxonomy" id="2986949"/>
    <lineage>
        <taxon>Bacteria</taxon>
        <taxon>Pseudomonadati</taxon>
        <taxon>Pseudomonadota</taxon>
        <taxon>Alphaproteobacteria</taxon>
        <taxon>Hyphomicrobiales</taxon>
        <taxon>Aurantimonadaceae</taxon>
        <taxon>Jiella</taxon>
    </lineage>
</organism>
<dbReference type="RefSeq" id="WP_268883441.1">
    <property type="nucleotide sequence ID" value="NZ_CP114029.1"/>
</dbReference>
<evidence type="ECO:0000313" key="2">
    <source>
        <dbReference type="EMBL" id="WAP70903.1"/>
    </source>
</evidence>
<evidence type="ECO:0000256" key="1">
    <source>
        <dbReference type="SAM" id="Phobius"/>
    </source>
</evidence>
<proteinExistence type="predicted"/>
<sequence length="175" mass="18385">MFFRVYVPLIVTGLAVGTMVGATETPGITATVVGAVVATITGLVAIANNFGDMSKEVREARAELAAQGQAQMACFAVVLAVSSLTSAALLRGDEPFSRVFLPLTSGQSAQTVCDQPTADEMKTALAAQAPETDDELVKLLAEFVAQNEKGSIKLDDNNLFKAMKLICRTGMELAK</sequence>
<feature type="transmembrane region" description="Helical" evidence="1">
    <location>
        <begin position="32"/>
        <end position="51"/>
    </location>
</feature>
<keyword evidence="1" id="KW-0812">Transmembrane</keyword>
<evidence type="ECO:0000313" key="3">
    <source>
        <dbReference type="Proteomes" id="UP001164020"/>
    </source>
</evidence>
<keyword evidence="1" id="KW-1133">Transmembrane helix</keyword>
<reference evidence="2" key="1">
    <citation type="submission" date="2022-12" db="EMBL/GenBank/DDBJ databases">
        <title>Jiella pelagia sp. nov., isolated from phosphonate enriched culture of Northwest Pacific surface seawater.</title>
        <authorList>
            <person name="Shin D.Y."/>
            <person name="Hwang C.Y."/>
        </authorList>
    </citation>
    <scope>NUCLEOTIDE SEQUENCE</scope>
    <source>
        <strain evidence="2">HL-NP1</strain>
    </source>
</reference>
<keyword evidence="3" id="KW-1185">Reference proteome</keyword>
<accession>A0ABY7C7Y8</accession>
<dbReference type="Proteomes" id="UP001164020">
    <property type="component" value="Chromosome"/>
</dbReference>
<protein>
    <submittedName>
        <fullName evidence="2">Uncharacterized protein</fullName>
    </submittedName>
</protein>
<dbReference type="EMBL" id="CP114029">
    <property type="protein sequence ID" value="WAP70903.1"/>
    <property type="molecule type" value="Genomic_DNA"/>
</dbReference>